<feature type="region of interest" description="Disordered" evidence="1">
    <location>
        <begin position="36"/>
        <end position="71"/>
    </location>
</feature>
<gene>
    <name evidence="2" type="ORF">GBAR_LOCUS31240</name>
</gene>
<evidence type="ECO:0000313" key="2">
    <source>
        <dbReference type="EMBL" id="CAI8057317.1"/>
    </source>
</evidence>
<proteinExistence type="predicted"/>
<comment type="caution">
    <text evidence="2">The sequence shown here is derived from an EMBL/GenBank/DDBJ whole genome shotgun (WGS) entry which is preliminary data.</text>
</comment>
<dbReference type="AlphaFoldDB" id="A0AA35U0M5"/>
<dbReference type="Proteomes" id="UP001174909">
    <property type="component" value="Unassembled WGS sequence"/>
</dbReference>
<dbReference type="EMBL" id="CASHTH010004436">
    <property type="protein sequence ID" value="CAI8057317.1"/>
    <property type="molecule type" value="Genomic_DNA"/>
</dbReference>
<evidence type="ECO:0000313" key="3">
    <source>
        <dbReference type="Proteomes" id="UP001174909"/>
    </source>
</evidence>
<reference evidence="2" key="1">
    <citation type="submission" date="2023-03" db="EMBL/GenBank/DDBJ databases">
        <authorList>
            <person name="Steffen K."/>
            <person name="Cardenas P."/>
        </authorList>
    </citation>
    <scope>NUCLEOTIDE SEQUENCE</scope>
</reference>
<name>A0AA35U0M5_GEOBA</name>
<organism evidence="2 3">
    <name type="scientific">Geodia barretti</name>
    <name type="common">Barrett's horny sponge</name>
    <dbReference type="NCBI Taxonomy" id="519541"/>
    <lineage>
        <taxon>Eukaryota</taxon>
        <taxon>Metazoa</taxon>
        <taxon>Porifera</taxon>
        <taxon>Demospongiae</taxon>
        <taxon>Heteroscleromorpha</taxon>
        <taxon>Tetractinellida</taxon>
        <taxon>Astrophorina</taxon>
        <taxon>Geodiidae</taxon>
        <taxon>Geodia</taxon>
    </lineage>
</organism>
<evidence type="ECO:0000256" key="1">
    <source>
        <dbReference type="SAM" id="MobiDB-lite"/>
    </source>
</evidence>
<feature type="compositionally biased region" description="Polar residues" evidence="1">
    <location>
        <begin position="55"/>
        <end position="71"/>
    </location>
</feature>
<sequence length="71" mass="7675">MPHVLPAPLWNSGSGGRRFRQKAICRKSGFKKSGRLAGSLTFSRPSPRSKRAPYTSLTAVSQKSAQAATML</sequence>
<keyword evidence="3" id="KW-1185">Reference proteome</keyword>
<protein>
    <submittedName>
        <fullName evidence="2">Uncharacterized protein</fullName>
    </submittedName>
</protein>
<accession>A0AA35U0M5</accession>